<sequence>MKQYFTLLPAVALLSACGQADGELSPGNWKSTMTMTKFDIPGAPIAMAQNAKAMLGKGQSIDSCITPEMAKAGVKEMSSSMQQGDCKMEGFKQGSGKMSGTMKCTNSAMGATSMKMDGSYTAEKVNMTLSGEIADAKLPGGKADIEMTMNSERTGDCKK</sequence>
<dbReference type="RefSeq" id="WP_115548810.1">
    <property type="nucleotide sequence ID" value="NZ_QRGP01000001.1"/>
</dbReference>
<dbReference type="Pfam" id="PF12276">
    <property type="entry name" value="DUF3617"/>
    <property type="match status" value="1"/>
</dbReference>
<evidence type="ECO:0000313" key="2">
    <source>
        <dbReference type="EMBL" id="RDV07265.1"/>
    </source>
</evidence>
<keyword evidence="1" id="KW-0732">Signal</keyword>
<feature type="signal peptide" evidence="1">
    <location>
        <begin position="1"/>
        <end position="20"/>
    </location>
</feature>
<keyword evidence="3" id="KW-1185">Reference proteome</keyword>
<organism evidence="2 3">
    <name type="scientific">Sphingorhabdus pulchriflava</name>
    <dbReference type="NCBI Taxonomy" id="2292257"/>
    <lineage>
        <taxon>Bacteria</taxon>
        <taxon>Pseudomonadati</taxon>
        <taxon>Pseudomonadota</taxon>
        <taxon>Alphaproteobacteria</taxon>
        <taxon>Sphingomonadales</taxon>
        <taxon>Sphingomonadaceae</taxon>
        <taxon>Sphingorhabdus</taxon>
    </lineage>
</organism>
<feature type="chain" id="PRO_5016697472" evidence="1">
    <location>
        <begin position="21"/>
        <end position="159"/>
    </location>
</feature>
<gene>
    <name evidence="2" type="ORF">DXH95_07840</name>
</gene>
<name>A0A371BI42_9SPHN</name>
<dbReference type="AlphaFoldDB" id="A0A371BI42"/>
<proteinExistence type="predicted"/>
<dbReference type="EMBL" id="QRGP01000001">
    <property type="protein sequence ID" value="RDV07265.1"/>
    <property type="molecule type" value="Genomic_DNA"/>
</dbReference>
<dbReference type="OrthoDB" id="7405484at2"/>
<protein>
    <submittedName>
        <fullName evidence="2">DUF3617 domain-containing protein</fullName>
    </submittedName>
</protein>
<dbReference type="InterPro" id="IPR022061">
    <property type="entry name" value="DUF3617"/>
</dbReference>
<reference evidence="3" key="1">
    <citation type="submission" date="2018-08" db="EMBL/GenBank/DDBJ databases">
        <authorList>
            <person name="Kim S.-J."/>
            <person name="Jung G.-Y."/>
        </authorList>
    </citation>
    <scope>NUCLEOTIDE SEQUENCE [LARGE SCALE GENOMIC DNA]</scope>
    <source>
        <strain evidence="3">GY_G</strain>
    </source>
</reference>
<dbReference type="Proteomes" id="UP000263833">
    <property type="component" value="Unassembled WGS sequence"/>
</dbReference>
<comment type="caution">
    <text evidence="2">The sequence shown here is derived from an EMBL/GenBank/DDBJ whole genome shotgun (WGS) entry which is preliminary data.</text>
</comment>
<evidence type="ECO:0000256" key="1">
    <source>
        <dbReference type="SAM" id="SignalP"/>
    </source>
</evidence>
<accession>A0A371BI42</accession>
<dbReference type="PROSITE" id="PS51257">
    <property type="entry name" value="PROKAR_LIPOPROTEIN"/>
    <property type="match status" value="1"/>
</dbReference>
<evidence type="ECO:0000313" key="3">
    <source>
        <dbReference type="Proteomes" id="UP000263833"/>
    </source>
</evidence>